<organism evidence="2 3">
    <name type="scientific">Halorussus limi</name>
    <dbReference type="NCBI Taxonomy" id="2938695"/>
    <lineage>
        <taxon>Archaea</taxon>
        <taxon>Methanobacteriati</taxon>
        <taxon>Methanobacteriota</taxon>
        <taxon>Stenosarchaea group</taxon>
        <taxon>Halobacteria</taxon>
        <taxon>Halobacteriales</taxon>
        <taxon>Haladaptataceae</taxon>
        <taxon>Halorussus</taxon>
    </lineage>
</organism>
<evidence type="ECO:0000256" key="1">
    <source>
        <dbReference type="SAM" id="Phobius"/>
    </source>
</evidence>
<dbReference type="AlphaFoldDB" id="A0A8U0I175"/>
<dbReference type="KEGG" id="halx:M0R89_22195"/>
<geneLocation type="plasmid" evidence="2 3">
    <name>unnamed3</name>
</geneLocation>
<name>A0A8U0I175_9EURY</name>
<protein>
    <submittedName>
        <fullName evidence="2">Uncharacterized protein</fullName>
    </submittedName>
</protein>
<evidence type="ECO:0000313" key="2">
    <source>
        <dbReference type="EMBL" id="UPV76967.1"/>
    </source>
</evidence>
<accession>A0A8U0I175</accession>
<gene>
    <name evidence="2" type="ORF">M0R89_22195</name>
</gene>
<keyword evidence="2" id="KW-0614">Plasmid</keyword>
<proteinExistence type="predicted"/>
<keyword evidence="1" id="KW-1133">Transmembrane helix</keyword>
<dbReference type="EMBL" id="CP096662">
    <property type="protein sequence ID" value="UPV76967.1"/>
    <property type="molecule type" value="Genomic_DNA"/>
</dbReference>
<feature type="transmembrane region" description="Helical" evidence="1">
    <location>
        <begin position="52"/>
        <end position="74"/>
    </location>
</feature>
<keyword evidence="3" id="KW-1185">Reference proteome</keyword>
<keyword evidence="1" id="KW-0812">Transmembrane</keyword>
<sequence>MGFSADGSPWGLLGLAGALSLCCIGTAALAGGAAVAGGTAAGATAVSGPASGLGGILVTALVTALPLVVIGLVLRRRERQ</sequence>
<dbReference type="Proteomes" id="UP000830729">
    <property type="component" value="Plasmid unnamed3"/>
</dbReference>
<keyword evidence="1" id="KW-0472">Membrane</keyword>
<reference evidence="2 3" key="1">
    <citation type="submission" date="2022-04" db="EMBL/GenBank/DDBJ databases">
        <title>Diverse halophilic archaea isolated from saline environments.</title>
        <authorList>
            <person name="Cui H.-L."/>
        </authorList>
    </citation>
    <scope>NUCLEOTIDE SEQUENCE [LARGE SCALE GENOMIC DNA]</scope>
    <source>
        <strain evidence="2 3">XZYJT49</strain>
        <plasmid evidence="2 3">unnamed3</plasmid>
    </source>
</reference>
<evidence type="ECO:0000313" key="3">
    <source>
        <dbReference type="Proteomes" id="UP000830729"/>
    </source>
</evidence>